<accession>A0A518C063</accession>
<keyword evidence="2" id="KW-1185">Reference proteome</keyword>
<dbReference type="Proteomes" id="UP000320386">
    <property type="component" value="Chromosome"/>
</dbReference>
<protein>
    <recommendedName>
        <fullName evidence="3">DUF501 domain-containing protein</fullName>
    </recommendedName>
</protein>
<evidence type="ECO:0000313" key="1">
    <source>
        <dbReference type="EMBL" id="QDU72610.1"/>
    </source>
</evidence>
<evidence type="ECO:0008006" key="3">
    <source>
        <dbReference type="Google" id="ProtNLM"/>
    </source>
</evidence>
<sequence>MISAADLERVAEQLGRRPRAVLRVAARRACGEPVVIETYPAVRGGDGVLRPFPTLFWLTDPVLNGAIGRAESAGGIARLEGVLREDEALAAGLAEDHRCYAARRWGLVSEADRAELVERGCEEVARDSGIGGIAGGVGLKCLHLHGAHHLAELAEGMAGTTVGMLMERELGVGLSGIVRV</sequence>
<dbReference type="PANTHER" id="PTHR37163">
    <property type="entry name" value="CONSERVED PROTEIN"/>
    <property type="match status" value="1"/>
</dbReference>
<gene>
    <name evidence="1" type="ORF">Pan265_24810</name>
</gene>
<organism evidence="1 2">
    <name type="scientific">Mucisphaera calidilacus</name>
    <dbReference type="NCBI Taxonomy" id="2527982"/>
    <lineage>
        <taxon>Bacteria</taxon>
        <taxon>Pseudomonadati</taxon>
        <taxon>Planctomycetota</taxon>
        <taxon>Phycisphaerae</taxon>
        <taxon>Phycisphaerales</taxon>
        <taxon>Phycisphaeraceae</taxon>
        <taxon>Mucisphaera</taxon>
    </lineage>
</organism>
<dbReference type="InterPro" id="IPR007511">
    <property type="entry name" value="DUF501"/>
</dbReference>
<dbReference type="AlphaFoldDB" id="A0A518C063"/>
<dbReference type="EMBL" id="CP036280">
    <property type="protein sequence ID" value="QDU72610.1"/>
    <property type="molecule type" value="Genomic_DNA"/>
</dbReference>
<evidence type="ECO:0000313" key="2">
    <source>
        <dbReference type="Proteomes" id="UP000320386"/>
    </source>
</evidence>
<reference evidence="1 2" key="1">
    <citation type="submission" date="2019-02" db="EMBL/GenBank/DDBJ databases">
        <title>Deep-cultivation of Planctomycetes and their phenomic and genomic characterization uncovers novel biology.</title>
        <authorList>
            <person name="Wiegand S."/>
            <person name="Jogler M."/>
            <person name="Boedeker C."/>
            <person name="Pinto D."/>
            <person name="Vollmers J."/>
            <person name="Rivas-Marin E."/>
            <person name="Kohn T."/>
            <person name="Peeters S.H."/>
            <person name="Heuer A."/>
            <person name="Rast P."/>
            <person name="Oberbeckmann S."/>
            <person name="Bunk B."/>
            <person name="Jeske O."/>
            <person name="Meyerdierks A."/>
            <person name="Storesund J.E."/>
            <person name="Kallscheuer N."/>
            <person name="Luecker S."/>
            <person name="Lage O.M."/>
            <person name="Pohl T."/>
            <person name="Merkel B.J."/>
            <person name="Hornburger P."/>
            <person name="Mueller R.-W."/>
            <person name="Bruemmer F."/>
            <person name="Labrenz M."/>
            <person name="Spormann A.M."/>
            <person name="Op den Camp H."/>
            <person name="Overmann J."/>
            <person name="Amann R."/>
            <person name="Jetten M.S.M."/>
            <person name="Mascher T."/>
            <person name="Medema M.H."/>
            <person name="Devos D.P."/>
            <person name="Kaster A.-K."/>
            <person name="Ovreas L."/>
            <person name="Rohde M."/>
            <person name="Galperin M.Y."/>
            <person name="Jogler C."/>
        </authorList>
    </citation>
    <scope>NUCLEOTIDE SEQUENCE [LARGE SCALE GENOMIC DNA]</scope>
    <source>
        <strain evidence="1 2">Pan265</strain>
    </source>
</reference>
<dbReference type="Pfam" id="PF04417">
    <property type="entry name" value="DUF501"/>
    <property type="match status" value="1"/>
</dbReference>
<dbReference type="PANTHER" id="PTHR37163:SF1">
    <property type="entry name" value="DUF501 DOMAIN-CONTAINING PROTEIN"/>
    <property type="match status" value="1"/>
</dbReference>
<dbReference type="KEGG" id="mcad:Pan265_24810"/>
<name>A0A518C063_9BACT</name>
<dbReference type="RefSeq" id="WP_236254414.1">
    <property type="nucleotide sequence ID" value="NZ_CP036280.1"/>
</dbReference>
<proteinExistence type="predicted"/>